<accession>A0A420WEP3</accession>
<dbReference type="Pfam" id="PF14542">
    <property type="entry name" value="Acetyltransf_CG"/>
    <property type="match status" value="1"/>
</dbReference>
<reference evidence="2 3" key="1">
    <citation type="submission" date="2018-10" db="EMBL/GenBank/DDBJ databases">
        <title>Genomic Encyclopedia of Type Strains, Phase IV (KMG-IV): sequencing the most valuable type-strain genomes for metagenomic binning, comparative biology and taxonomic classification.</title>
        <authorList>
            <person name="Goeker M."/>
        </authorList>
    </citation>
    <scope>NUCLEOTIDE SEQUENCE [LARGE SCALE GENOMIC DNA]</scope>
    <source>
        <strain evidence="2 3">DSM 22008</strain>
    </source>
</reference>
<gene>
    <name evidence="2" type="ORF">DES40_2252</name>
</gene>
<evidence type="ECO:0000313" key="2">
    <source>
        <dbReference type="EMBL" id="RKQ69451.1"/>
    </source>
</evidence>
<dbReference type="Proteomes" id="UP000282211">
    <property type="component" value="Unassembled WGS sequence"/>
</dbReference>
<keyword evidence="3" id="KW-1185">Reference proteome</keyword>
<dbReference type="InParanoid" id="A0A420WEP3"/>
<dbReference type="Gene3D" id="3.20.20.70">
    <property type="entry name" value="Aldolase class I"/>
    <property type="match status" value="1"/>
</dbReference>
<dbReference type="SUPFAM" id="SSF51391">
    <property type="entry name" value="Thiamin phosphate synthase"/>
    <property type="match status" value="1"/>
</dbReference>
<dbReference type="InterPro" id="IPR045057">
    <property type="entry name" value="Gcn5-rel_NAT"/>
</dbReference>
<dbReference type="InterPro" id="IPR022998">
    <property type="entry name" value="ThiamineP_synth_TenI"/>
</dbReference>
<evidence type="ECO:0000259" key="1">
    <source>
        <dbReference type="PROSITE" id="PS51729"/>
    </source>
</evidence>
<dbReference type="InterPro" id="IPR031165">
    <property type="entry name" value="GNAT_YJDJ"/>
</dbReference>
<dbReference type="Pfam" id="PF02581">
    <property type="entry name" value="TMP-TENI"/>
    <property type="match status" value="1"/>
</dbReference>
<dbReference type="Gene3D" id="3.40.630.30">
    <property type="match status" value="1"/>
</dbReference>
<dbReference type="PANTHER" id="PTHR31435:SF9">
    <property type="entry name" value="PROTEIN NATD1"/>
    <property type="match status" value="1"/>
</dbReference>
<dbReference type="InterPro" id="IPR036206">
    <property type="entry name" value="ThiamineP_synth_sf"/>
</dbReference>
<dbReference type="CDD" id="cd00564">
    <property type="entry name" value="TMP_TenI"/>
    <property type="match status" value="1"/>
</dbReference>
<dbReference type="InterPro" id="IPR016181">
    <property type="entry name" value="Acyl_CoA_acyltransferase"/>
</dbReference>
<dbReference type="SUPFAM" id="SSF55729">
    <property type="entry name" value="Acyl-CoA N-acyltransferases (Nat)"/>
    <property type="match status" value="1"/>
</dbReference>
<feature type="domain" description="N-acetyltransferase" evidence="1">
    <location>
        <begin position="234"/>
        <end position="322"/>
    </location>
</feature>
<dbReference type="PROSITE" id="PS51729">
    <property type="entry name" value="GNAT_YJDJ"/>
    <property type="match status" value="1"/>
</dbReference>
<protein>
    <submittedName>
        <fullName evidence="2">Thiamine monophosphate synthase/TENI</fullName>
    </submittedName>
</protein>
<name>A0A420WEP3_9PROT</name>
<dbReference type="AlphaFoldDB" id="A0A420WEP3"/>
<dbReference type="EMBL" id="RBII01000002">
    <property type="protein sequence ID" value="RKQ69451.1"/>
    <property type="molecule type" value="Genomic_DNA"/>
</dbReference>
<organism evidence="2 3">
    <name type="scientific">Litorimonas taeanensis</name>
    <dbReference type="NCBI Taxonomy" id="568099"/>
    <lineage>
        <taxon>Bacteria</taxon>
        <taxon>Pseudomonadati</taxon>
        <taxon>Pseudomonadota</taxon>
        <taxon>Alphaproteobacteria</taxon>
        <taxon>Maricaulales</taxon>
        <taxon>Robiginitomaculaceae</taxon>
    </lineage>
</organism>
<comment type="caution">
    <text evidence="2">The sequence shown here is derived from an EMBL/GenBank/DDBJ whole genome shotgun (WGS) entry which is preliminary data.</text>
</comment>
<dbReference type="RefSeq" id="WP_121102162.1">
    <property type="nucleotide sequence ID" value="NZ_RBII01000002.1"/>
</dbReference>
<dbReference type="PANTHER" id="PTHR31435">
    <property type="entry name" value="PROTEIN NATD1"/>
    <property type="match status" value="1"/>
</dbReference>
<dbReference type="InterPro" id="IPR013785">
    <property type="entry name" value="Aldolase_TIM"/>
</dbReference>
<evidence type="ECO:0000313" key="3">
    <source>
        <dbReference type="Proteomes" id="UP000282211"/>
    </source>
</evidence>
<dbReference type="GO" id="GO:0009228">
    <property type="term" value="P:thiamine biosynthetic process"/>
    <property type="evidence" value="ECO:0007669"/>
    <property type="project" value="UniProtKB-KW"/>
</dbReference>
<proteinExistence type="predicted"/>
<dbReference type="OrthoDB" id="7630333at2"/>
<sequence>MSDITPPYKVWPGLQSHPLGEHALNLREKYLSSGKIKSRLSPLIAMSDPIRTPDTIRWAGNLPDHCAIIYRYIDFDPNIARSLRNISQKKKQQLLLRSKALDANCDGLHFIRSTSLEAIQKFQVSNPKAITTLAALKHTQYPHPLPPVDGLLVSAIFPSQSPSAGDPIGVQTLRQKVERFAVPVYALGGINPKTAPELSDTGIAGIAAVGALTQENTMTKNTTDKRTGLKITKSESGDKLQFKAQFPGLDDEAVLDLNLVAKGVYNAHHTGVPKSMGGQGVGTALVKAMSEDAKNMGYKIIPGCPFVAVWFKRKPEWAEMSALNPEDFKT</sequence>